<dbReference type="Proteomes" id="UP000512184">
    <property type="component" value="Chromosome"/>
</dbReference>
<accession>A0ABX6IRN1</accession>
<organism evidence="2 3">
    <name type="scientific">Chlamydia suis</name>
    <dbReference type="NCBI Taxonomy" id="83559"/>
    <lineage>
        <taxon>Bacteria</taxon>
        <taxon>Pseudomonadati</taxon>
        <taxon>Chlamydiota</taxon>
        <taxon>Chlamydiia</taxon>
        <taxon>Chlamydiales</taxon>
        <taxon>Chlamydiaceae</taxon>
        <taxon>Chlamydia/Chlamydophila group</taxon>
        <taxon>Chlamydia</taxon>
    </lineage>
</organism>
<proteinExistence type="predicted"/>
<keyword evidence="3" id="KW-1185">Reference proteome</keyword>
<gene>
    <name evidence="2" type="primary">hypothetical protein</name>
    <name evidence="2" type="ORF">Chls_682</name>
</gene>
<name>A0ABX6IRN1_9CHLA</name>
<dbReference type="EMBL" id="CP035278">
    <property type="protein sequence ID" value="QHP83557.1"/>
    <property type="molecule type" value="Genomic_DNA"/>
</dbReference>
<feature type="compositionally biased region" description="Polar residues" evidence="1">
    <location>
        <begin position="22"/>
        <end position="39"/>
    </location>
</feature>
<protein>
    <submittedName>
        <fullName evidence="2">Uncharacterized protein</fullName>
    </submittedName>
</protein>
<reference evidence="2" key="1">
    <citation type="submission" date="2019-01" db="EMBL/GenBank/DDBJ databases">
        <title>Whole genome sequencing and annotation enables comparative genome analysis that reveals unique features of the Chlamydia suis R19 Genome.</title>
        <authorList>
            <person name="Dimond Z.E."/>
        </authorList>
    </citation>
    <scope>NUCLEOTIDE SEQUENCE [LARGE SCALE GENOMIC DNA]</scope>
    <source>
        <strain evidence="2">R19</strain>
    </source>
</reference>
<evidence type="ECO:0000313" key="3">
    <source>
        <dbReference type="Proteomes" id="UP000512184"/>
    </source>
</evidence>
<feature type="region of interest" description="Disordered" evidence="1">
    <location>
        <begin position="1"/>
        <end position="39"/>
    </location>
</feature>
<evidence type="ECO:0000256" key="1">
    <source>
        <dbReference type="SAM" id="MobiDB-lite"/>
    </source>
</evidence>
<sequence length="39" mass="4205">MKIANSPDKESCKIQRRGGGTTPNLTGSFHLKTVNQGCE</sequence>
<evidence type="ECO:0000313" key="2">
    <source>
        <dbReference type="EMBL" id="QHP83557.1"/>
    </source>
</evidence>